<dbReference type="AlphaFoldDB" id="A3ZUI3"/>
<dbReference type="Gene3D" id="1.10.8.260">
    <property type="entry name" value="HI0933 insert domain-like"/>
    <property type="match status" value="1"/>
</dbReference>
<evidence type="ECO:0000256" key="3">
    <source>
        <dbReference type="ARBA" id="ARBA00022827"/>
    </source>
</evidence>
<proteinExistence type="predicted"/>
<dbReference type="PANTHER" id="PTHR42887:SF2">
    <property type="entry name" value="OS12G0638800 PROTEIN"/>
    <property type="match status" value="1"/>
</dbReference>
<dbReference type="eggNOG" id="COG2081">
    <property type="taxonomic scope" value="Bacteria"/>
</dbReference>
<evidence type="ECO:0000256" key="1">
    <source>
        <dbReference type="ARBA" id="ARBA00001974"/>
    </source>
</evidence>
<dbReference type="Pfam" id="PF22780">
    <property type="entry name" value="HI0933_like_1st"/>
    <property type="match status" value="1"/>
</dbReference>
<reference evidence="6 7" key="1">
    <citation type="submission" date="2006-02" db="EMBL/GenBank/DDBJ databases">
        <authorList>
            <person name="Amann R."/>
            <person name="Ferriera S."/>
            <person name="Johnson J."/>
            <person name="Kravitz S."/>
            <person name="Halpern A."/>
            <person name="Remington K."/>
            <person name="Beeson K."/>
            <person name="Tran B."/>
            <person name="Rogers Y.-H."/>
            <person name="Friedman R."/>
            <person name="Venter J.C."/>
        </authorList>
    </citation>
    <scope>NUCLEOTIDE SEQUENCE [LARGE SCALE GENOMIC DNA]</scope>
    <source>
        <strain evidence="6 7">DSM 3645</strain>
    </source>
</reference>
<accession>A3ZUI3</accession>
<comment type="cofactor">
    <cofactor evidence="1">
        <name>FAD</name>
        <dbReference type="ChEBI" id="CHEBI:57692"/>
    </cofactor>
</comment>
<organism evidence="6 7">
    <name type="scientific">Blastopirellula marina DSM 3645</name>
    <dbReference type="NCBI Taxonomy" id="314230"/>
    <lineage>
        <taxon>Bacteria</taxon>
        <taxon>Pseudomonadati</taxon>
        <taxon>Planctomycetota</taxon>
        <taxon>Planctomycetia</taxon>
        <taxon>Pirellulales</taxon>
        <taxon>Pirellulaceae</taxon>
        <taxon>Blastopirellula</taxon>
    </lineage>
</organism>
<dbReference type="STRING" id="314230.DSM3645_22174"/>
<protein>
    <submittedName>
        <fullName evidence="6">NAD(FAD)-utilizing dehydrogenase</fullName>
    </submittedName>
</protein>
<gene>
    <name evidence="6" type="ORF">DSM3645_22174</name>
</gene>
<feature type="domain" description="RsdA/BaiN/AoA(So)-like Rossmann fold-like" evidence="4">
    <location>
        <begin position="6"/>
        <end position="405"/>
    </location>
</feature>
<keyword evidence="3" id="KW-0274">FAD</keyword>
<evidence type="ECO:0000256" key="2">
    <source>
        <dbReference type="ARBA" id="ARBA00022630"/>
    </source>
</evidence>
<dbReference type="HOGENOM" id="CLU_025174_3_1_0"/>
<comment type="caution">
    <text evidence="6">The sequence shown here is derived from an EMBL/GenBank/DDBJ whole genome shotgun (WGS) entry which is preliminary data.</text>
</comment>
<dbReference type="InterPro" id="IPR023166">
    <property type="entry name" value="BaiN-like_dom_sf"/>
</dbReference>
<dbReference type="SUPFAM" id="SSF51905">
    <property type="entry name" value="FAD/NAD(P)-binding domain"/>
    <property type="match status" value="1"/>
</dbReference>
<evidence type="ECO:0000313" key="6">
    <source>
        <dbReference type="EMBL" id="EAQ79893.1"/>
    </source>
</evidence>
<dbReference type="InterPro" id="IPR057661">
    <property type="entry name" value="RsdA/BaiN/AoA(So)_Rossmann"/>
</dbReference>
<dbReference type="Gene3D" id="3.50.50.60">
    <property type="entry name" value="FAD/NAD(P)-binding domain"/>
    <property type="match status" value="1"/>
</dbReference>
<feature type="domain" description="RsdA/BaiN/AoA(So)-like insert" evidence="5">
    <location>
        <begin position="194"/>
        <end position="350"/>
    </location>
</feature>
<dbReference type="PRINTS" id="PR00411">
    <property type="entry name" value="PNDRDTASEI"/>
</dbReference>
<dbReference type="InterPro" id="IPR004792">
    <property type="entry name" value="BaiN-like"/>
</dbReference>
<dbReference type="InterPro" id="IPR055178">
    <property type="entry name" value="RsdA/BaiN/AoA(So)-like_dom"/>
</dbReference>
<dbReference type="PANTHER" id="PTHR42887">
    <property type="entry name" value="OS12G0638800 PROTEIN"/>
    <property type="match status" value="1"/>
</dbReference>
<keyword evidence="2" id="KW-0285">Flavoprotein</keyword>
<evidence type="ECO:0000259" key="5">
    <source>
        <dbReference type="Pfam" id="PF22780"/>
    </source>
</evidence>
<dbReference type="Proteomes" id="UP000004358">
    <property type="component" value="Unassembled WGS sequence"/>
</dbReference>
<sequence>MDKAELTIIGGGAAGLMAAIWAARTNADRRIVVLDGAARLGAKILIAGGGRCNVTHYQVAADDFCGGSRNAIKKVLARFPADATVALFAELGVRLKREETGKLFPTTDRAQTVLDALINEARRLGVSILTKRRVTRLARLEDEALAVSGEWGEIVSPHVILATGGKSVPKTGSDGFGWELAKRLGHTLTPRIFPALVPLVAADDWRPKELSGVSLPAELSVHSGTGKRLTAASGDLLFTHRGLSGPVVLDISRHYLNALEDDAAAQLRANWIPEEKSEELDAQLQSLGAAVVRKFLREKLPGRLADLLLELAEIDFERTGDQLDRAARQRLVRLTTAMETPIVGNRGFAVSEATAGGVPLDQIQLKTMESRLCPGLFLCGEICDVDGRIGGFNFQWAWSSGYIAGVSA</sequence>
<dbReference type="SUPFAM" id="SSF160996">
    <property type="entry name" value="HI0933 insert domain-like"/>
    <property type="match status" value="1"/>
</dbReference>
<name>A3ZUI3_9BACT</name>
<dbReference type="PRINTS" id="PR00368">
    <property type="entry name" value="FADPNR"/>
</dbReference>
<dbReference type="Gene3D" id="2.40.30.10">
    <property type="entry name" value="Translation factors"/>
    <property type="match status" value="1"/>
</dbReference>
<dbReference type="EMBL" id="AANZ01000012">
    <property type="protein sequence ID" value="EAQ79893.1"/>
    <property type="molecule type" value="Genomic_DNA"/>
</dbReference>
<dbReference type="NCBIfam" id="TIGR00275">
    <property type="entry name" value="aminoacetone oxidase family FAD-binding enzyme"/>
    <property type="match status" value="1"/>
</dbReference>
<evidence type="ECO:0000313" key="7">
    <source>
        <dbReference type="Proteomes" id="UP000004358"/>
    </source>
</evidence>
<evidence type="ECO:0000259" key="4">
    <source>
        <dbReference type="Pfam" id="PF03486"/>
    </source>
</evidence>
<dbReference type="Pfam" id="PF03486">
    <property type="entry name" value="HI0933_like"/>
    <property type="match status" value="1"/>
</dbReference>
<dbReference type="RefSeq" id="WP_002652334.1">
    <property type="nucleotide sequence ID" value="NZ_CH672376.1"/>
</dbReference>
<dbReference type="InterPro" id="IPR036188">
    <property type="entry name" value="FAD/NAD-bd_sf"/>
</dbReference>